<dbReference type="EMBL" id="DS990401">
    <property type="protein sequence ID" value="EFR47737.1"/>
    <property type="molecule type" value="Genomic_DNA"/>
</dbReference>
<keyword evidence="1" id="KW-0812">Transmembrane</keyword>
<dbReference type="Proteomes" id="UP000006036">
    <property type="component" value="Chromosome 1"/>
</dbReference>
<reference evidence="4" key="4">
    <citation type="journal article" date="2014" name="Genome Announc.">
        <title>Draft genome sequences of six enterohepatic helicobacter species isolated from humans and one from rhesus macaques.</title>
        <authorList>
            <person name="Shen Z."/>
            <person name="Sheh A."/>
            <person name="Young S.K."/>
            <person name="Abouelliel A."/>
            <person name="Ward D.V."/>
            <person name="Earl A.M."/>
            <person name="Fox J.G."/>
        </authorList>
    </citation>
    <scope>NUCLEOTIDE SEQUENCE [LARGE SCALE GENOMIC DNA]</scope>
    <source>
        <strain evidence="4">CCUG 18818</strain>
    </source>
</reference>
<accession>A0AAI8QGI1</accession>
<organism evidence="2 5">
    <name type="scientific">Helicobacter cinaedi CCUG 18818 = ATCC BAA-847</name>
    <dbReference type="NCBI Taxonomy" id="537971"/>
    <lineage>
        <taxon>Bacteria</taxon>
        <taxon>Pseudomonadati</taxon>
        <taxon>Campylobacterota</taxon>
        <taxon>Epsilonproteobacteria</taxon>
        <taxon>Campylobacterales</taxon>
        <taxon>Helicobacteraceae</taxon>
        <taxon>Helicobacter</taxon>
    </lineage>
</organism>
<evidence type="ECO:0000256" key="1">
    <source>
        <dbReference type="SAM" id="Phobius"/>
    </source>
</evidence>
<keyword evidence="1" id="KW-0472">Membrane</keyword>
<gene>
    <name evidence="2" type="ORF">HCBAA847_1451</name>
    <name evidence="3" type="ORF">HCCG_02286</name>
</gene>
<dbReference type="Proteomes" id="UP000005755">
    <property type="component" value="Unassembled WGS sequence"/>
</dbReference>
<proteinExistence type="predicted"/>
<sequence>MTDGFGFLVIASLFDIFICQIVAHIPLFVIFAIADKKYNLFANKRFIISIVCGGIVSSVLGSLLGCILRKETIEYVRILAPIIFGSINVLSFFLVWCYVCFLTYRAYKKQWDKRVYNTRHFFITVCSSSITLFLNGFYLSYKLS</sequence>
<name>A0AAI8QGI1_9HELI</name>
<keyword evidence="4" id="KW-1185">Reference proteome</keyword>
<reference evidence="2" key="3">
    <citation type="submission" date="2012-07" db="EMBL/GenBank/DDBJ databases">
        <authorList>
            <person name="Akiyama T."/>
            <person name="Takeshita N."/>
            <person name="Ohmagari N."/>
            <person name="Kirikae T."/>
        </authorList>
    </citation>
    <scope>NUCLEOTIDE SEQUENCE</scope>
    <source>
        <strain evidence="2">ATCC BAA-847</strain>
    </source>
</reference>
<evidence type="ECO:0000313" key="5">
    <source>
        <dbReference type="Proteomes" id="UP000006036"/>
    </source>
</evidence>
<protein>
    <submittedName>
        <fullName evidence="2">Uncharacterized protein</fullName>
    </submittedName>
</protein>
<evidence type="ECO:0000313" key="3">
    <source>
        <dbReference type="EMBL" id="EFR47737.1"/>
    </source>
</evidence>
<evidence type="ECO:0000313" key="2">
    <source>
        <dbReference type="EMBL" id="BAM32681.1"/>
    </source>
</evidence>
<reference evidence="3" key="1">
    <citation type="submission" date="2008-08" db="EMBL/GenBank/DDBJ databases">
        <title>Annotation of Helicobacter cinaedi strain CCUG 18818.</title>
        <authorList>
            <consortium name="The Broad Institute Genome Sequencing Platform"/>
            <person name="Fox J.G."/>
            <person name="Shen Z."/>
            <person name="Charoenlap N."/>
            <person name="Schauer D.B."/>
            <person name="Ward D."/>
            <person name="Mehta T."/>
            <person name="Young S."/>
            <person name="Jaffe D."/>
            <person name="Gnerre S."/>
            <person name="Berlin A."/>
            <person name="Heiman D."/>
            <person name="Hepburn T."/>
            <person name="Shea T."/>
            <person name="Sykes S."/>
            <person name="Alvarado L."/>
            <person name="Kodira C."/>
            <person name="Borodovsky M."/>
            <person name="Lander E."/>
            <person name="Galagan J."/>
            <person name="Nusbaum C."/>
            <person name="Birren B."/>
        </authorList>
    </citation>
    <scope>NUCLEOTIDE SEQUENCE</scope>
    <source>
        <strain evidence="3">CCUG 18818</strain>
    </source>
</reference>
<feature type="transmembrane region" description="Helical" evidence="1">
    <location>
        <begin position="78"/>
        <end position="101"/>
    </location>
</feature>
<dbReference type="EMBL" id="AP012492">
    <property type="protein sequence ID" value="BAM32681.1"/>
    <property type="molecule type" value="Genomic_DNA"/>
</dbReference>
<dbReference type="RefSeq" id="WP_002957637.1">
    <property type="nucleotide sequence ID" value="NC_020555.1"/>
</dbReference>
<evidence type="ECO:0000313" key="4">
    <source>
        <dbReference type="Proteomes" id="UP000005755"/>
    </source>
</evidence>
<dbReference type="AlphaFoldDB" id="A0AAI8QGI1"/>
<reference evidence="2 5" key="2">
    <citation type="journal article" date="2012" name="J. Bacteriol.">
        <title>Complete Genome Sequence of Helicobacter cinaedi Type Strain ATCC BAA-847.</title>
        <authorList>
            <person name="Miyoshi-Akiyama T."/>
            <person name="Takeshita N."/>
            <person name="Ohmagari N."/>
            <person name="Kirikae T."/>
        </authorList>
    </citation>
    <scope>NUCLEOTIDE SEQUENCE [LARGE SCALE GENOMIC DNA]</scope>
    <source>
        <strain evidence="2 5">ATCC BAA-847</strain>
    </source>
</reference>
<keyword evidence="1" id="KW-1133">Transmembrane helix</keyword>
<feature type="transmembrane region" description="Helical" evidence="1">
    <location>
        <begin position="121"/>
        <end position="141"/>
    </location>
</feature>
<dbReference type="KEGG" id="hcb:HCBAA847_1451"/>
<feature type="transmembrane region" description="Helical" evidence="1">
    <location>
        <begin position="46"/>
        <end position="66"/>
    </location>
</feature>
<feature type="transmembrane region" description="Helical" evidence="1">
    <location>
        <begin position="6"/>
        <end position="34"/>
    </location>
</feature>